<dbReference type="OrthoDB" id="9812949at2"/>
<evidence type="ECO:0000256" key="9">
    <source>
        <dbReference type="ARBA" id="ARBA00022741"/>
    </source>
</evidence>
<evidence type="ECO:0000313" key="17">
    <source>
        <dbReference type="EMBL" id="RDY24596.1"/>
    </source>
</evidence>
<evidence type="ECO:0000259" key="16">
    <source>
        <dbReference type="PROSITE" id="PS50860"/>
    </source>
</evidence>
<keyword evidence="6" id="KW-0820">tRNA-binding</keyword>
<dbReference type="Pfam" id="PF07973">
    <property type="entry name" value="tRNA_SAD"/>
    <property type="match status" value="1"/>
</dbReference>
<organism evidence="17 18">
    <name type="scientific">Romboutsia maritimum</name>
    <dbReference type="NCBI Taxonomy" id="2020948"/>
    <lineage>
        <taxon>Bacteria</taxon>
        <taxon>Bacillati</taxon>
        <taxon>Bacillota</taxon>
        <taxon>Clostridia</taxon>
        <taxon>Peptostreptococcales</taxon>
        <taxon>Peptostreptococcaceae</taxon>
        <taxon>Romboutsia</taxon>
    </lineage>
</organism>
<evidence type="ECO:0000256" key="11">
    <source>
        <dbReference type="ARBA" id="ARBA00022840"/>
    </source>
</evidence>
<keyword evidence="10" id="KW-0862">Zinc</keyword>
<comment type="similarity">
    <text evidence="3">Belongs to the class-II aminoacyl-tRNA synthetase family.</text>
</comment>
<dbReference type="GO" id="GO:0002161">
    <property type="term" value="F:aminoacyl-tRNA deacylase activity"/>
    <property type="evidence" value="ECO:0007669"/>
    <property type="project" value="UniProtKB-ARBA"/>
</dbReference>
<reference evidence="17 18" key="1">
    <citation type="journal article" date="2017" name="Genome Announc.">
        <title>Draft Genome Sequence of Romboutsia maritimum sp. nov. Strain CCRI-22766(T), Isolated from Coastal Estuarine Mud.</title>
        <authorList>
            <person name="Maheux A.F."/>
            <person name="Boudreau D.K."/>
            <person name="Berube E."/>
            <person name="Boissinot M."/>
            <person name="Raymond F."/>
            <person name="Brodeur S."/>
            <person name="Corbeil J."/>
            <person name="Brightwell G."/>
            <person name="Broda D."/>
            <person name="Omar R.F."/>
            <person name="Bergeron M.G."/>
        </authorList>
    </citation>
    <scope>NUCLEOTIDE SEQUENCE [LARGE SCALE GENOMIC DNA]</scope>
    <source>
        <strain evidence="17 18">CCRI-22766</strain>
    </source>
</reference>
<keyword evidence="8" id="KW-0479">Metal-binding</keyword>
<dbReference type="InterPro" id="IPR018163">
    <property type="entry name" value="Thr/Ala-tRNA-synth_IIc_edit"/>
</dbReference>
<keyword evidence="18" id="KW-1185">Reference proteome</keyword>
<dbReference type="Gene3D" id="3.10.310.40">
    <property type="match status" value="1"/>
</dbReference>
<dbReference type="Pfam" id="PF02272">
    <property type="entry name" value="DHHA1"/>
    <property type="match status" value="1"/>
</dbReference>
<dbReference type="InterPro" id="IPR009000">
    <property type="entry name" value="Transl_B-barrel_sf"/>
</dbReference>
<dbReference type="InterPro" id="IPR012947">
    <property type="entry name" value="tRNA_SAD"/>
</dbReference>
<comment type="cofactor">
    <cofactor evidence="1">
        <name>Zn(2+)</name>
        <dbReference type="ChEBI" id="CHEBI:29105"/>
    </cofactor>
</comment>
<dbReference type="AlphaFoldDB" id="A0A371IVU9"/>
<dbReference type="Gene3D" id="3.30.980.10">
    <property type="entry name" value="Threonyl-trna Synthetase, Chain A, domain 2"/>
    <property type="match status" value="1"/>
</dbReference>
<evidence type="ECO:0000313" key="18">
    <source>
        <dbReference type="Proteomes" id="UP000243494"/>
    </source>
</evidence>
<dbReference type="PROSITE" id="PS50860">
    <property type="entry name" value="AA_TRNA_LIGASE_II_ALA"/>
    <property type="match status" value="1"/>
</dbReference>
<comment type="subcellular location">
    <subcellularLocation>
        <location evidence="2">Cytoplasm</location>
    </subcellularLocation>
</comment>
<dbReference type="GO" id="GO:0005737">
    <property type="term" value="C:cytoplasm"/>
    <property type="evidence" value="ECO:0007669"/>
    <property type="project" value="UniProtKB-SubCell"/>
</dbReference>
<evidence type="ECO:0000256" key="6">
    <source>
        <dbReference type="ARBA" id="ARBA00022555"/>
    </source>
</evidence>
<feature type="domain" description="Alanyl-transfer RNA synthetases family profile" evidence="16">
    <location>
        <begin position="1"/>
        <end position="235"/>
    </location>
</feature>
<dbReference type="Proteomes" id="UP000243494">
    <property type="component" value="Unassembled WGS sequence"/>
</dbReference>
<dbReference type="RefSeq" id="WP_095405982.1">
    <property type="nucleotide sequence ID" value="NZ_NOJZ02000002.1"/>
</dbReference>
<evidence type="ECO:0000256" key="2">
    <source>
        <dbReference type="ARBA" id="ARBA00004496"/>
    </source>
</evidence>
<dbReference type="PANTHER" id="PTHR43462:SF1">
    <property type="entry name" value="ALANYL-TRNA EDITING PROTEIN AARSD1"/>
    <property type="match status" value="1"/>
</dbReference>
<dbReference type="GO" id="GO:0006419">
    <property type="term" value="P:alanyl-tRNA aminoacylation"/>
    <property type="evidence" value="ECO:0007669"/>
    <property type="project" value="InterPro"/>
</dbReference>
<keyword evidence="9" id="KW-0547">Nucleotide-binding</keyword>
<name>A0A371IVU9_9FIRM</name>
<proteinExistence type="inferred from homology"/>
<dbReference type="SMART" id="SM00863">
    <property type="entry name" value="tRNA_SAD"/>
    <property type="match status" value="1"/>
</dbReference>
<keyword evidence="12" id="KW-0694">RNA-binding</keyword>
<dbReference type="GO" id="GO:0005524">
    <property type="term" value="F:ATP binding"/>
    <property type="evidence" value="ECO:0007669"/>
    <property type="project" value="UniProtKB-KW"/>
</dbReference>
<evidence type="ECO:0000256" key="14">
    <source>
        <dbReference type="ARBA" id="ARBA00023146"/>
    </source>
</evidence>
<evidence type="ECO:0000256" key="7">
    <source>
        <dbReference type="ARBA" id="ARBA00022598"/>
    </source>
</evidence>
<accession>A0A371IVU9</accession>
<dbReference type="InterPro" id="IPR018165">
    <property type="entry name" value="Ala-tRNA-synth_IIc_core"/>
</dbReference>
<evidence type="ECO:0000256" key="13">
    <source>
        <dbReference type="ARBA" id="ARBA00022917"/>
    </source>
</evidence>
<evidence type="ECO:0000256" key="1">
    <source>
        <dbReference type="ARBA" id="ARBA00001947"/>
    </source>
</evidence>
<evidence type="ECO:0000256" key="8">
    <source>
        <dbReference type="ARBA" id="ARBA00022723"/>
    </source>
</evidence>
<evidence type="ECO:0000256" key="5">
    <source>
        <dbReference type="ARBA" id="ARBA00017959"/>
    </source>
</evidence>
<dbReference type="Gene3D" id="2.40.30.130">
    <property type="match status" value="1"/>
</dbReference>
<keyword evidence="11" id="KW-0067">ATP-binding</keyword>
<dbReference type="GO" id="GO:0046872">
    <property type="term" value="F:metal ion binding"/>
    <property type="evidence" value="ECO:0007669"/>
    <property type="project" value="UniProtKB-KW"/>
</dbReference>
<dbReference type="EMBL" id="NOJZ02000002">
    <property type="protein sequence ID" value="RDY24596.1"/>
    <property type="molecule type" value="Genomic_DNA"/>
</dbReference>
<dbReference type="InterPro" id="IPR051335">
    <property type="entry name" value="Alanyl-tRNA_Editing_Enzymes"/>
</dbReference>
<dbReference type="EC" id="6.1.1.7" evidence="4"/>
<dbReference type="PANTHER" id="PTHR43462">
    <property type="entry name" value="ALANYL-TRNA EDITING PROTEIN"/>
    <property type="match status" value="1"/>
</dbReference>
<dbReference type="InterPro" id="IPR003156">
    <property type="entry name" value="DHHA1_dom"/>
</dbReference>
<evidence type="ECO:0000256" key="12">
    <source>
        <dbReference type="ARBA" id="ARBA00022884"/>
    </source>
</evidence>
<dbReference type="FunFam" id="3.10.310.40:FF:000001">
    <property type="entry name" value="Alanine--tRNA ligase"/>
    <property type="match status" value="1"/>
</dbReference>
<dbReference type="GO" id="GO:0004813">
    <property type="term" value="F:alanine-tRNA ligase activity"/>
    <property type="evidence" value="ECO:0007669"/>
    <property type="project" value="UniProtKB-EC"/>
</dbReference>
<protein>
    <recommendedName>
        <fullName evidence="5">Alanine--tRNA ligase</fullName>
        <ecNumber evidence="4">6.1.1.7</ecNumber>
    </recommendedName>
    <alternativeName>
        <fullName evidence="15">Alanyl-tRNA synthetase</fullName>
    </alternativeName>
</protein>
<keyword evidence="13" id="KW-0648">Protein biosynthesis</keyword>
<dbReference type="SUPFAM" id="SSF55186">
    <property type="entry name" value="ThrRS/AlaRS common domain"/>
    <property type="match status" value="1"/>
</dbReference>
<keyword evidence="7" id="KW-0436">Ligase</keyword>
<comment type="caution">
    <text evidence="17">The sequence shown here is derived from an EMBL/GenBank/DDBJ whole genome shotgun (WGS) entry which is preliminary data.</text>
</comment>
<evidence type="ECO:0000256" key="10">
    <source>
        <dbReference type="ARBA" id="ARBA00022833"/>
    </source>
</evidence>
<evidence type="ECO:0000256" key="3">
    <source>
        <dbReference type="ARBA" id="ARBA00008226"/>
    </source>
</evidence>
<dbReference type="GO" id="GO:0000049">
    <property type="term" value="F:tRNA binding"/>
    <property type="evidence" value="ECO:0007669"/>
    <property type="project" value="UniProtKB-KW"/>
</dbReference>
<keyword evidence="14" id="KW-0030">Aminoacyl-tRNA synthetase</keyword>
<evidence type="ECO:0000256" key="15">
    <source>
        <dbReference type="ARBA" id="ARBA00032577"/>
    </source>
</evidence>
<gene>
    <name evidence="17" type="ORF">CHF27_002850</name>
</gene>
<dbReference type="SUPFAM" id="SSF50447">
    <property type="entry name" value="Translation proteins"/>
    <property type="match status" value="1"/>
</dbReference>
<sequence>MEKLYYKDQYIKDFTAEIIEVKEVDGKFHVLLDKTAFFPGGGGQFCDLGQIDCHDVIDVYEEDKKVYHVLDKKPIKIHKVKCSIDWDRREDGMHQHFGQHVLSGCFFKTFRANTVGFHLGKEFSTVDIEGYLTEEQIREVEKLANEVIREDIPLEILVPSKKELKKIGLRRDLPKTDEEIRVVKIGELDINACCGVHPKSTLDLRIIKIKKWEKHKKATRIEFLAGRRATDEVLKRDFYLSKICKFLSCNEEDALKGISNLNERLECSLKEKRKLEDIVSNYEVKEMIQNSTKINNISIVKRIYENENLKYVSKIASKLVENENTIVLMAVKSDDKVNLVFAGSKDLKEINMNNVLKDSITLLDGRGGGSSHLAQGGGKNNGNLESAMDVAIMKLEKTL</sequence>
<evidence type="ECO:0000256" key="4">
    <source>
        <dbReference type="ARBA" id="ARBA00013168"/>
    </source>
</evidence>